<feature type="chain" id="PRO_5012500765" description="LTXXQ motif family protein" evidence="1">
    <location>
        <begin position="21"/>
        <end position="148"/>
    </location>
</feature>
<evidence type="ECO:0000313" key="2">
    <source>
        <dbReference type="EMBL" id="SHO59695.1"/>
    </source>
</evidence>
<dbReference type="Proteomes" id="UP000184609">
    <property type="component" value="Unassembled WGS sequence"/>
</dbReference>
<sequence>MKKSIYSLLILIFFSQIAFAQREGSFDKEKLKDARIAFITDRLDLSSQQAERFWPIFNKYSESREANLRKMASLNPRREEGEISDSQAKTMITERFKLQRQMVADEEKFVQEVSSVISYSQILQLNGIARDFTRMIYQRHRRRDDQKP</sequence>
<protein>
    <recommendedName>
        <fullName evidence="4">LTXXQ motif family protein</fullName>
    </recommendedName>
</protein>
<dbReference type="EMBL" id="FRXN01000001">
    <property type="protein sequence ID" value="SHO59695.1"/>
    <property type="molecule type" value="Genomic_DNA"/>
</dbReference>
<name>A0A1M7Z497_9BACT</name>
<gene>
    <name evidence="2" type="ORF">SAMN04488108_0304</name>
</gene>
<dbReference type="STRING" id="1073327.SAMN04488108_0304"/>
<feature type="signal peptide" evidence="1">
    <location>
        <begin position="1"/>
        <end position="20"/>
    </location>
</feature>
<dbReference type="OrthoDB" id="675330at2"/>
<proteinExistence type="predicted"/>
<evidence type="ECO:0000256" key="1">
    <source>
        <dbReference type="SAM" id="SignalP"/>
    </source>
</evidence>
<reference evidence="3" key="1">
    <citation type="submission" date="2016-12" db="EMBL/GenBank/DDBJ databases">
        <authorList>
            <person name="Varghese N."/>
            <person name="Submissions S."/>
        </authorList>
    </citation>
    <scope>NUCLEOTIDE SEQUENCE [LARGE SCALE GENOMIC DNA]</scope>
    <source>
        <strain evidence="3">DSM 25035</strain>
    </source>
</reference>
<evidence type="ECO:0000313" key="3">
    <source>
        <dbReference type="Proteomes" id="UP000184609"/>
    </source>
</evidence>
<keyword evidence="3" id="KW-1185">Reference proteome</keyword>
<dbReference type="RefSeq" id="WP_073569984.1">
    <property type="nucleotide sequence ID" value="NZ_FRXN01000001.1"/>
</dbReference>
<organism evidence="2 3">
    <name type="scientific">Algoriphagus zhangzhouensis</name>
    <dbReference type="NCBI Taxonomy" id="1073327"/>
    <lineage>
        <taxon>Bacteria</taxon>
        <taxon>Pseudomonadati</taxon>
        <taxon>Bacteroidota</taxon>
        <taxon>Cytophagia</taxon>
        <taxon>Cytophagales</taxon>
        <taxon>Cyclobacteriaceae</taxon>
        <taxon>Algoriphagus</taxon>
    </lineage>
</organism>
<accession>A0A1M7Z497</accession>
<evidence type="ECO:0008006" key="4">
    <source>
        <dbReference type="Google" id="ProtNLM"/>
    </source>
</evidence>
<keyword evidence="1" id="KW-0732">Signal</keyword>
<dbReference type="AlphaFoldDB" id="A0A1M7Z497"/>